<proteinExistence type="predicted"/>
<reference evidence="2 3" key="1">
    <citation type="journal article" date="2018" name="Sci. Rep.">
        <title>Genomic signatures of local adaptation to the degree of environmental predictability in rotifers.</title>
        <authorList>
            <person name="Franch-Gras L."/>
            <person name="Hahn C."/>
            <person name="Garcia-Roger E.M."/>
            <person name="Carmona M.J."/>
            <person name="Serra M."/>
            <person name="Gomez A."/>
        </authorList>
    </citation>
    <scope>NUCLEOTIDE SEQUENCE [LARGE SCALE GENOMIC DNA]</scope>
    <source>
        <strain evidence="2">HYR1</strain>
    </source>
</reference>
<feature type="region of interest" description="Disordered" evidence="1">
    <location>
        <begin position="235"/>
        <end position="267"/>
    </location>
</feature>
<comment type="caution">
    <text evidence="2">The sequence shown here is derived from an EMBL/GenBank/DDBJ whole genome shotgun (WGS) entry which is preliminary data.</text>
</comment>
<gene>
    <name evidence="2" type="ORF">BpHYR1_037856</name>
</gene>
<protein>
    <submittedName>
        <fullName evidence="2">Uncharacterized protein</fullName>
    </submittedName>
</protein>
<dbReference type="Proteomes" id="UP000276133">
    <property type="component" value="Unassembled WGS sequence"/>
</dbReference>
<organism evidence="2 3">
    <name type="scientific">Brachionus plicatilis</name>
    <name type="common">Marine rotifer</name>
    <name type="synonym">Brachionus muelleri</name>
    <dbReference type="NCBI Taxonomy" id="10195"/>
    <lineage>
        <taxon>Eukaryota</taxon>
        <taxon>Metazoa</taxon>
        <taxon>Spiralia</taxon>
        <taxon>Gnathifera</taxon>
        <taxon>Rotifera</taxon>
        <taxon>Eurotatoria</taxon>
        <taxon>Monogononta</taxon>
        <taxon>Pseudotrocha</taxon>
        <taxon>Ploima</taxon>
        <taxon>Brachionidae</taxon>
        <taxon>Brachionus</taxon>
    </lineage>
</organism>
<feature type="compositionally biased region" description="Low complexity" evidence="1">
    <location>
        <begin position="14"/>
        <end position="32"/>
    </location>
</feature>
<sequence length="357" mass="39309">MNETIDLLNIQPLSSTSSSYSSSSCSSSSSGSKTQMANNQSSPPIYSQCSSSSQDNLSIVVNDLKQISCTLSLLARQIDQVVHKIDSNLGNSVNQDQNNLKALKNFTKIINPHLIEKNGNLNRANSKNRNENILNNYLNNQKMFSDRIGNSNHKDFVDNWNQRNESLQRTKCTRSKSQPAFKDSTILVLSSTNTSLSRVSDRPSSSPISSKFLTNENGDSSFYEDQLDNELEGIKENSADSRKPNEPLTNIKEPSNNGIQKSKAKVAGTNHHVSFNINNAIYTSKQETPIPIPISILKQTKMNEQTNSSSSSSNVSPLQSSMKKSPAVHFNSVAEVDTKNSKNASKSVRIDTKTTIL</sequence>
<feature type="region of interest" description="Disordered" evidence="1">
    <location>
        <begin position="302"/>
        <end position="357"/>
    </location>
</feature>
<feature type="compositionally biased region" description="Polar residues" evidence="1">
    <location>
        <begin position="211"/>
        <end position="220"/>
    </location>
</feature>
<feature type="compositionally biased region" description="Low complexity" evidence="1">
    <location>
        <begin position="195"/>
        <end position="210"/>
    </location>
</feature>
<accession>A0A3M7RRH9</accession>
<dbReference type="OrthoDB" id="10555246at2759"/>
<evidence type="ECO:0000313" key="3">
    <source>
        <dbReference type="Proteomes" id="UP000276133"/>
    </source>
</evidence>
<feature type="compositionally biased region" description="Basic and acidic residues" evidence="1">
    <location>
        <begin position="348"/>
        <end position="357"/>
    </location>
</feature>
<evidence type="ECO:0000256" key="1">
    <source>
        <dbReference type="SAM" id="MobiDB-lite"/>
    </source>
</evidence>
<dbReference type="AlphaFoldDB" id="A0A3M7RRH9"/>
<feature type="compositionally biased region" description="Basic and acidic residues" evidence="1">
    <location>
        <begin position="235"/>
        <end position="245"/>
    </location>
</feature>
<feature type="compositionally biased region" description="Low complexity" evidence="1">
    <location>
        <begin position="40"/>
        <end position="49"/>
    </location>
</feature>
<feature type="region of interest" description="Disordered" evidence="1">
    <location>
        <begin position="14"/>
        <end position="49"/>
    </location>
</feature>
<dbReference type="EMBL" id="REGN01002832">
    <property type="protein sequence ID" value="RNA25947.1"/>
    <property type="molecule type" value="Genomic_DNA"/>
</dbReference>
<evidence type="ECO:0000313" key="2">
    <source>
        <dbReference type="EMBL" id="RNA25947.1"/>
    </source>
</evidence>
<keyword evidence="3" id="KW-1185">Reference proteome</keyword>
<name>A0A3M7RRH9_BRAPC</name>
<feature type="region of interest" description="Disordered" evidence="1">
    <location>
        <begin position="192"/>
        <end position="223"/>
    </location>
</feature>
<feature type="compositionally biased region" description="Low complexity" evidence="1">
    <location>
        <begin position="308"/>
        <end position="321"/>
    </location>
</feature>